<dbReference type="GeneID" id="60894690"/>
<dbReference type="RefSeq" id="WP_002356448.1">
    <property type="nucleotide sequence ID" value="NZ_GL454457.1"/>
</dbReference>
<accession>A0A125W620</accession>
<evidence type="ECO:0000256" key="1">
    <source>
        <dbReference type="SAM" id="Phobius"/>
    </source>
</evidence>
<evidence type="ECO:0000313" key="3">
    <source>
        <dbReference type="Proteomes" id="UP000004846"/>
    </source>
</evidence>
<evidence type="ECO:0000313" key="2">
    <source>
        <dbReference type="EMBL" id="EFM82636.1"/>
    </source>
</evidence>
<keyword evidence="1" id="KW-0812">Transmembrane</keyword>
<name>A0A125W620_ENTFL</name>
<keyword evidence="1" id="KW-1133">Transmembrane helix</keyword>
<sequence length="226" mass="26048">MNKLNTKLLIGYILLGALIIAVAREYGFFAFVILVGFLVFVLYRKKKNAADKSDQMPYLTKDKEAHYRELGLSPQEIDFFRSTMSTAKKQIIQLQENMNRSTKLRAIDLRNDTTKVSKALFKELVKEPKKLHLANHFLYTHLPNIVDLTSKHLEIEQHEVKNKQTYEKLEESAQIIDQLSKLVKNDYEEIVSDDLDDLDVEMSIAKSSLSQKAATEESPQVNEDQQ</sequence>
<dbReference type="Pfam" id="PF10112">
    <property type="entry name" value="Halogen_Hydrol"/>
    <property type="match status" value="1"/>
</dbReference>
<keyword evidence="1" id="KW-0472">Membrane</keyword>
<dbReference type="AlphaFoldDB" id="A0A125W620"/>
<proteinExistence type="predicted"/>
<dbReference type="HOGENOM" id="CLU_096049_0_0_9"/>
<dbReference type="Proteomes" id="UP000004846">
    <property type="component" value="Unassembled WGS sequence"/>
</dbReference>
<protein>
    <recommendedName>
        <fullName evidence="4">5-bromo-4-chloroindolyl phosphate hydrolysis protein</fullName>
    </recommendedName>
</protein>
<comment type="caution">
    <text evidence="2">The sequence shown here is derived from an EMBL/GenBank/DDBJ whole genome shotgun (WGS) entry which is preliminary data.</text>
</comment>
<gene>
    <name evidence="2" type="ORF">HMPREF9498_01765</name>
</gene>
<organism evidence="2 3">
    <name type="scientific">Enterococcus faecalis TX4248</name>
    <dbReference type="NCBI Taxonomy" id="749495"/>
    <lineage>
        <taxon>Bacteria</taxon>
        <taxon>Bacillati</taxon>
        <taxon>Bacillota</taxon>
        <taxon>Bacilli</taxon>
        <taxon>Lactobacillales</taxon>
        <taxon>Enterococcaceae</taxon>
        <taxon>Enterococcus</taxon>
    </lineage>
</organism>
<dbReference type="EMBL" id="AEBR01000057">
    <property type="protein sequence ID" value="EFM82636.1"/>
    <property type="molecule type" value="Genomic_DNA"/>
</dbReference>
<evidence type="ECO:0008006" key="4">
    <source>
        <dbReference type="Google" id="ProtNLM"/>
    </source>
</evidence>
<reference evidence="2 3" key="1">
    <citation type="submission" date="2010-07" db="EMBL/GenBank/DDBJ databases">
        <authorList>
            <person name="Sid Ahmed O."/>
        </authorList>
    </citation>
    <scope>NUCLEOTIDE SEQUENCE [LARGE SCALE GENOMIC DNA]</scope>
    <source>
        <strain evidence="2 3">TX4248</strain>
    </source>
</reference>
<feature type="transmembrane region" description="Helical" evidence="1">
    <location>
        <begin position="12"/>
        <end position="43"/>
    </location>
</feature>
<dbReference type="InterPro" id="IPR018770">
    <property type="entry name" value="ChloroindolylP_hydrolase"/>
</dbReference>